<keyword evidence="3" id="KW-1185">Reference proteome</keyword>
<name>A0ABN9SNL2_9DINO</name>
<feature type="compositionally biased region" description="Basic and acidic residues" evidence="1">
    <location>
        <begin position="78"/>
        <end position="91"/>
    </location>
</feature>
<gene>
    <name evidence="2" type="ORF">PCOR1329_LOCUS31049</name>
</gene>
<dbReference type="PANTHER" id="PTHR38899:SF1">
    <property type="entry name" value="PROTEIN KINASE"/>
    <property type="match status" value="1"/>
</dbReference>
<feature type="compositionally biased region" description="Low complexity" evidence="1">
    <location>
        <begin position="104"/>
        <end position="113"/>
    </location>
</feature>
<dbReference type="Proteomes" id="UP001189429">
    <property type="component" value="Unassembled WGS sequence"/>
</dbReference>
<dbReference type="EMBL" id="CAUYUJ010012113">
    <property type="protein sequence ID" value="CAK0833315.1"/>
    <property type="molecule type" value="Genomic_DNA"/>
</dbReference>
<feature type="compositionally biased region" description="Low complexity" evidence="1">
    <location>
        <begin position="649"/>
        <end position="685"/>
    </location>
</feature>
<feature type="compositionally biased region" description="Basic and acidic residues" evidence="1">
    <location>
        <begin position="392"/>
        <end position="426"/>
    </location>
</feature>
<evidence type="ECO:0000256" key="1">
    <source>
        <dbReference type="SAM" id="MobiDB-lite"/>
    </source>
</evidence>
<accession>A0ABN9SNL2</accession>
<comment type="caution">
    <text evidence="2">The sequence shown here is derived from an EMBL/GenBank/DDBJ whole genome shotgun (WGS) entry which is preliminary data.</text>
</comment>
<evidence type="ECO:0000313" key="2">
    <source>
        <dbReference type="EMBL" id="CAK0833315.1"/>
    </source>
</evidence>
<dbReference type="PANTHER" id="PTHR38899">
    <property type="entry name" value="DOMAIN OOKINETE PROTEIN, PUTATIVE-RELATED"/>
    <property type="match status" value="1"/>
</dbReference>
<sequence length="829" mass="88245">MQARLPEVFVPYAERLFVRFPEVLVSLGSPDLEENFDLPPVPGASVRLEETGSYKLLQIRLVRRSSAAVSGRRQRPRAALERRQGRAEKPEPSLSPFSRSRVLAGRQDGGAAAARERRLGSEIECCPAPQPPAAPPPAPLPGPPPGPAESKARVVDGAGGLTVSKALGRAALGQQPGRGDMLDPGSPRLARSGSHGQWCGSASAPQGEPPERRRPSAGSLPGRPAEAEAEQAARQPPEAVPEDSPGEPPQAPPEGPPPREPPRAAGELGEDGEGAKPLAKARAREALASQARTGRQRLLSAASEVLSPVLEQDDGAGRSACSQPSGVSDDARSAEQPQQQGDSQAELLWLPHGVVSGRQSAGSVATQTCPTTPSDNSSDVGEVHGPGQPRGRGLDLSEGAHRLTPKSDKMFRRPTLDFAQDWRRLSSDAQRPSGSGGRAGPQMRAPAVIVCKQTWDIPKHLLQPLPAAFPHERAVIFMDWDDTLCPTNAIRQVLKSHMLEEWDWATPIDGSFDFDWKDQVPPWFSQRIPDVPDLQEAISQLQSAVAETIRVAQTLGVVCIVTNAVDGWVPKTIQKWMPMVKPVVVGHGAQPPICVLYGQKMYRKPAPGSAAEALEWVDGLGELTWWKRDAMLHALECLDDLYRVNSTRAESPASWGSPPAAAAGGLPAAPASAGGPPTGAASSGRGRSRPRAPAPAVSWTADAAAGRVASIISIGDSEAEMQAGLLAMHTLGSQLGRKPRSLSAPSRDAQGEGHEQRAPWVKNVKLKEMPSVKDMVDQLRGLARLLPQIVGARAHLRLEPEDLRRADLPPDLPGALPPSLLRALRTQTV</sequence>
<feature type="compositionally biased region" description="Polar residues" evidence="1">
    <location>
        <begin position="357"/>
        <end position="379"/>
    </location>
</feature>
<feature type="region of interest" description="Disordered" evidence="1">
    <location>
        <begin position="67"/>
        <end position="296"/>
    </location>
</feature>
<evidence type="ECO:0000313" key="3">
    <source>
        <dbReference type="Proteomes" id="UP001189429"/>
    </source>
</evidence>
<reference evidence="2" key="1">
    <citation type="submission" date="2023-10" db="EMBL/GenBank/DDBJ databases">
        <authorList>
            <person name="Chen Y."/>
            <person name="Shah S."/>
            <person name="Dougan E. K."/>
            <person name="Thang M."/>
            <person name="Chan C."/>
        </authorList>
    </citation>
    <scope>NUCLEOTIDE SEQUENCE [LARGE SCALE GENOMIC DNA]</scope>
</reference>
<feature type="region of interest" description="Disordered" evidence="1">
    <location>
        <begin position="649"/>
        <end position="699"/>
    </location>
</feature>
<feature type="compositionally biased region" description="Pro residues" evidence="1">
    <location>
        <begin position="128"/>
        <end position="147"/>
    </location>
</feature>
<feature type="compositionally biased region" description="Pro residues" evidence="1">
    <location>
        <begin position="246"/>
        <end position="259"/>
    </location>
</feature>
<organism evidence="2 3">
    <name type="scientific">Prorocentrum cordatum</name>
    <dbReference type="NCBI Taxonomy" id="2364126"/>
    <lineage>
        <taxon>Eukaryota</taxon>
        <taxon>Sar</taxon>
        <taxon>Alveolata</taxon>
        <taxon>Dinophyceae</taxon>
        <taxon>Prorocentrales</taxon>
        <taxon>Prorocentraceae</taxon>
        <taxon>Prorocentrum</taxon>
    </lineage>
</organism>
<proteinExistence type="predicted"/>
<feature type="region of interest" description="Disordered" evidence="1">
    <location>
        <begin position="309"/>
        <end position="443"/>
    </location>
</feature>
<feature type="region of interest" description="Disordered" evidence="1">
    <location>
        <begin position="736"/>
        <end position="757"/>
    </location>
</feature>
<protein>
    <submittedName>
        <fullName evidence="2">Uncharacterized protein</fullName>
    </submittedName>
</protein>